<dbReference type="Proteomes" id="UP000199572">
    <property type="component" value="Unassembled WGS sequence"/>
</dbReference>
<proteinExistence type="predicted"/>
<dbReference type="OrthoDB" id="955690at2"/>
<organism evidence="2 3">
    <name type="scientific">Pedobacter rhizosphaerae</name>
    <dbReference type="NCBI Taxonomy" id="390241"/>
    <lineage>
        <taxon>Bacteria</taxon>
        <taxon>Pseudomonadati</taxon>
        <taxon>Bacteroidota</taxon>
        <taxon>Sphingobacteriia</taxon>
        <taxon>Sphingobacteriales</taxon>
        <taxon>Sphingobacteriaceae</taxon>
        <taxon>Pedobacter</taxon>
    </lineage>
</organism>
<keyword evidence="3" id="KW-1185">Reference proteome</keyword>
<name>A0A1H9WA23_9SPHI</name>
<evidence type="ECO:0000313" key="2">
    <source>
        <dbReference type="EMBL" id="SES30674.1"/>
    </source>
</evidence>
<keyword evidence="1" id="KW-0812">Transmembrane</keyword>
<dbReference type="EMBL" id="FOGG01000065">
    <property type="protein sequence ID" value="SES30674.1"/>
    <property type="molecule type" value="Genomic_DNA"/>
</dbReference>
<dbReference type="AlphaFoldDB" id="A0A1H9WA23"/>
<accession>A0A1H9WA23</accession>
<dbReference type="RefSeq" id="WP_090889992.1">
    <property type="nucleotide sequence ID" value="NZ_FOGG01000065.1"/>
</dbReference>
<evidence type="ECO:0000313" key="3">
    <source>
        <dbReference type="Proteomes" id="UP000199572"/>
    </source>
</evidence>
<keyword evidence="1" id="KW-0472">Membrane</keyword>
<keyword evidence="1" id="KW-1133">Transmembrane helix</keyword>
<protein>
    <submittedName>
        <fullName evidence="2">Uncharacterized protein</fullName>
    </submittedName>
</protein>
<evidence type="ECO:0000256" key="1">
    <source>
        <dbReference type="SAM" id="Phobius"/>
    </source>
</evidence>
<gene>
    <name evidence="2" type="ORF">SAMN04488023_1657</name>
</gene>
<sequence>MEQLLNWRKGVFDSNYQVFNKGLLRFSLNFSTWKNTAIATTQGGIYLLKSEGFSHPKTKLINNKNEVIAVINYEWLAFKAKIKLSTGEELEWSFQNTWLSRWSINNHTDKQLLFNAATGNGLIHTNVDDDLLVVIGLFIREYYARILILLLLIVFLPLSFRGIF</sequence>
<feature type="transmembrane region" description="Helical" evidence="1">
    <location>
        <begin position="142"/>
        <end position="160"/>
    </location>
</feature>
<dbReference type="STRING" id="390241.SAMN04488023_1657"/>
<reference evidence="2 3" key="1">
    <citation type="submission" date="2016-10" db="EMBL/GenBank/DDBJ databases">
        <authorList>
            <person name="de Groot N.N."/>
        </authorList>
    </citation>
    <scope>NUCLEOTIDE SEQUENCE [LARGE SCALE GENOMIC DNA]</scope>
    <source>
        <strain evidence="2 3">DSM 18610</strain>
    </source>
</reference>